<reference evidence="1" key="1">
    <citation type="journal article" date="2020" name="Nat. Commun.">
        <title>Large-scale genome sequencing of mycorrhizal fungi provides insights into the early evolution of symbiotic traits.</title>
        <authorList>
            <person name="Miyauchi S."/>
            <person name="Kiss E."/>
            <person name="Kuo A."/>
            <person name="Drula E."/>
            <person name="Kohler A."/>
            <person name="Sanchez-Garcia M."/>
            <person name="Morin E."/>
            <person name="Andreopoulos B."/>
            <person name="Barry K.W."/>
            <person name="Bonito G."/>
            <person name="Buee M."/>
            <person name="Carver A."/>
            <person name="Chen C."/>
            <person name="Cichocki N."/>
            <person name="Clum A."/>
            <person name="Culley D."/>
            <person name="Crous P.W."/>
            <person name="Fauchery L."/>
            <person name="Girlanda M."/>
            <person name="Hayes R.D."/>
            <person name="Keri Z."/>
            <person name="LaButti K."/>
            <person name="Lipzen A."/>
            <person name="Lombard V."/>
            <person name="Magnuson J."/>
            <person name="Maillard F."/>
            <person name="Murat C."/>
            <person name="Nolan M."/>
            <person name="Ohm R.A."/>
            <person name="Pangilinan J."/>
            <person name="Pereira M.F."/>
            <person name="Perotto S."/>
            <person name="Peter M."/>
            <person name="Pfister S."/>
            <person name="Riley R."/>
            <person name="Sitrit Y."/>
            <person name="Stielow J.B."/>
            <person name="Szollosi G."/>
            <person name="Zifcakova L."/>
            <person name="Stursova M."/>
            <person name="Spatafora J.W."/>
            <person name="Tedersoo L."/>
            <person name="Vaario L.M."/>
            <person name="Yamada A."/>
            <person name="Yan M."/>
            <person name="Wang P."/>
            <person name="Xu J."/>
            <person name="Bruns T."/>
            <person name="Baldrian P."/>
            <person name="Vilgalys R."/>
            <person name="Dunand C."/>
            <person name="Henrissat B."/>
            <person name="Grigoriev I.V."/>
            <person name="Hibbett D."/>
            <person name="Nagy L.G."/>
            <person name="Martin F.M."/>
        </authorList>
    </citation>
    <scope>NUCLEOTIDE SEQUENCE</scope>
    <source>
        <strain evidence="1">UH-Tt-Lm1</strain>
    </source>
</reference>
<dbReference type="EMBL" id="WIUZ02000013">
    <property type="protein sequence ID" value="KAF9781809.1"/>
    <property type="molecule type" value="Genomic_DNA"/>
</dbReference>
<dbReference type="SUPFAM" id="SSF81660">
    <property type="entry name" value="Metal cation-transporting ATPase, ATP-binding domain N"/>
    <property type="match status" value="1"/>
</dbReference>
<sequence>MMPVLFNKGNCGAFFTKGAPESNLDRCNSVLVPGGEILPMTESLRSTDVTDKTLSYASQGFVLSLWLT</sequence>
<gene>
    <name evidence="1" type="ORF">BJ322DRAFT_246586</name>
</gene>
<accession>A0A9P6H9D8</accession>
<dbReference type="GO" id="GO:0000166">
    <property type="term" value="F:nucleotide binding"/>
    <property type="evidence" value="ECO:0007669"/>
    <property type="project" value="InterPro"/>
</dbReference>
<keyword evidence="2" id="KW-1185">Reference proteome</keyword>
<protein>
    <submittedName>
        <fullName evidence="1">Uncharacterized protein</fullName>
    </submittedName>
</protein>
<evidence type="ECO:0000313" key="1">
    <source>
        <dbReference type="EMBL" id="KAF9781809.1"/>
    </source>
</evidence>
<dbReference type="Gene3D" id="3.40.1110.10">
    <property type="entry name" value="Calcium-transporting ATPase, cytoplasmic domain N"/>
    <property type="match status" value="1"/>
</dbReference>
<comment type="caution">
    <text evidence="1">The sequence shown here is derived from an EMBL/GenBank/DDBJ whole genome shotgun (WGS) entry which is preliminary data.</text>
</comment>
<dbReference type="InterPro" id="IPR023299">
    <property type="entry name" value="ATPase_P-typ_cyto_dom_N"/>
</dbReference>
<dbReference type="Pfam" id="PF13246">
    <property type="entry name" value="Cation_ATPase"/>
    <property type="match status" value="1"/>
</dbReference>
<reference evidence="1" key="2">
    <citation type="submission" date="2020-11" db="EMBL/GenBank/DDBJ databases">
        <authorList>
            <consortium name="DOE Joint Genome Institute"/>
            <person name="Kuo A."/>
            <person name="Miyauchi S."/>
            <person name="Kiss E."/>
            <person name="Drula E."/>
            <person name="Kohler A."/>
            <person name="Sanchez-Garcia M."/>
            <person name="Andreopoulos B."/>
            <person name="Barry K.W."/>
            <person name="Bonito G."/>
            <person name="Buee M."/>
            <person name="Carver A."/>
            <person name="Chen C."/>
            <person name="Cichocki N."/>
            <person name="Clum A."/>
            <person name="Culley D."/>
            <person name="Crous P.W."/>
            <person name="Fauchery L."/>
            <person name="Girlanda M."/>
            <person name="Hayes R."/>
            <person name="Keri Z."/>
            <person name="Labutti K."/>
            <person name="Lipzen A."/>
            <person name="Lombard V."/>
            <person name="Magnuson J."/>
            <person name="Maillard F."/>
            <person name="Morin E."/>
            <person name="Murat C."/>
            <person name="Nolan M."/>
            <person name="Ohm R."/>
            <person name="Pangilinan J."/>
            <person name="Pereira M."/>
            <person name="Perotto S."/>
            <person name="Peter M."/>
            <person name="Riley R."/>
            <person name="Sitrit Y."/>
            <person name="Stielow B."/>
            <person name="Szollosi G."/>
            <person name="Zifcakova L."/>
            <person name="Stursova M."/>
            <person name="Spatafora J.W."/>
            <person name="Tedersoo L."/>
            <person name="Vaario L.-M."/>
            <person name="Yamada A."/>
            <person name="Yan M."/>
            <person name="Wang P."/>
            <person name="Xu J."/>
            <person name="Bruns T."/>
            <person name="Baldrian P."/>
            <person name="Vilgalys R."/>
            <person name="Henrissat B."/>
            <person name="Grigoriev I.V."/>
            <person name="Hibbett D."/>
            <person name="Nagy L.G."/>
            <person name="Martin F.M."/>
        </authorList>
    </citation>
    <scope>NUCLEOTIDE SEQUENCE</scope>
    <source>
        <strain evidence="1">UH-Tt-Lm1</strain>
    </source>
</reference>
<dbReference type="AlphaFoldDB" id="A0A9P6H9D8"/>
<proteinExistence type="predicted"/>
<organism evidence="1 2">
    <name type="scientific">Thelephora terrestris</name>
    <dbReference type="NCBI Taxonomy" id="56493"/>
    <lineage>
        <taxon>Eukaryota</taxon>
        <taxon>Fungi</taxon>
        <taxon>Dikarya</taxon>
        <taxon>Basidiomycota</taxon>
        <taxon>Agaricomycotina</taxon>
        <taxon>Agaricomycetes</taxon>
        <taxon>Thelephorales</taxon>
        <taxon>Thelephoraceae</taxon>
        <taxon>Thelephora</taxon>
    </lineage>
</organism>
<name>A0A9P6H9D8_9AGAM</name>
<dbReference type="Proteomes" id="UP000736335">
    <property type="component" value="Unassembled WGS sequence"/>
</dbReference>
<evidence type="ECO:0000313" key="2">
    <source>
        <dbReference type="Proteomes" id="UP000736335"/>
    </source>
</evidence>